<dbReference type="EMBL" id="CM055107">
    <property type="protein sequence ID" value="KAJ7528084.1"/>
    <property type="molecule type" value="Genomic_DNA"/>
</dbReference>
<reference evidence="2" key="1">
    <citation type="journal article" date="2024" name="Proc. Natl. Acad. Sci. U.S.A.">
        <title>Extraordinary preservation of gene collinearity over three hundred million years revealed in homosporous lycophytes.</title>
        <authorList>
            <person name="Li C."/>
            <person name="Wickell D."/>
            <person name="Kuo L.Y."/>
            <person name="Chen X."/>
            <person name="Nie B."/>
            <person name="Liao X."/>
            <person name="Peng D."/>
            <person name="Ji J."/>
            <person name="Jenkins J."/>
            <person name="Williams M."/>
            <person name="Shu S."/>
            <person name="Plott C."/>
            <person name="Barry K."/>
            <person name="Rajasekar S."/>
            <person name="Grimwood J."/>
            <person name="Han X."/>
            <person name="Sun S."/>
            <person name="Hou Z."/>
            <person name="He W."/>
            <person name="Dai G."/>
            <person name="Sun C."/>
            <person name="Schmutz J."/>
            <person name="Leebens-Mack J.H."/>
            <person name="Li F.W."/>
            <person name="Wang L."/>
        </authorList>
    </citation>
    <scope>NUCLEOTIDE SEQUENCE [LARGE SCALE GENOMIC DNA]</scope>
    <source>
        <strain evidence="2">cv. PW_Plant_1</strain>
    </source>
</reference>
<protein>
    <submittedName>
        <fullName evidence="1">Uncharacterized protein</fullName>
    </submittedName>
</protein>
<accession>A0ACC2BF97</accession>
<keyword evidence="2" id="KW-1185">Reference proteome</keyword>
<evidence type="ECO:0000313" key="2">
    <source>
        <dbReference type="Proteomes" id="UP001162992"/>
    </source>
</evidence>
<proteinExistence type="predicted"/>
<sequence length="114" mass="12927">MGGMREDIFLSFGPRIYSCSNCRCNIAHHDDVISKAFQVPGRNGRAYLLANVVNVKVGAKEERQLVTGYHIVAKISCFQCKEVLGWKYEKAYEASQKYKEGKYILEKAKVMEDG</sequence>
<evidence type="ECO:0000313" key="1">
    <source>
        <dbReference type="EMBL" id="KAJ7528084.1"/>
    </source>
</evidence>
<dbReference type="Proteomes" id="UP001162992">
    <property type="component" value="Chromosome 16"/>
</dbReference>
<name>A0ACC2BF97_DIPCM</name>
<organism evidence="1 2">
    <name type="scientific">Diphasiastrum complanatum</name>
    <name type="common">Issler's clubmoss</name>
    <name type="synonym">Lycopodium complanatum</name>
    <dbReference type="NCBI Taxonomy" id="34168"/>
    <lineage>
        <taxon>Eukaryota</taxon>
        <taxon>Viridiplantae</taxon>
        <taxon>Streptophyta</taxon>
        <taxon>Embryophyta</taxon>
        <taxon>Tracheophyta</taxon>
        <taxon>Lycopodiopsida</taxon>
        <taxon>Lycopodiales</taxon>
        <taxon>Lycopodiaceae</taxon>
        <taxon>Lycopodioideae</taxon>
        <taxon>Diphasiastrum</taxon>
    </lineage>
</organism>
<gene>
    <name evidence="1" type="ORF">O6H91_16G083000</name>
</gene>
<comment type="caution">
    <text evidence="1">The sequence shown here is derived from an EMBL/GenBank/DDBJ whole genome shotgun (WGS) entry which is preliminary data.</text>
</comment>